<accession>A0AAW5KPE9</accession>
<gene>
    <name evidence="1" type="ORF">NE632_09135</name>
</gene>
<organism evidence="1 2">
    <name type="scientific">Ruminococcus bicirculans</name>
    <name type="common">ex Wegman et al. 2014</name>
    <dbReference type="NCBI Taxonomy" id="1160721"/>
    <lineage>
        <taxon>Bacteria</taxon>
        <taxon>Bacillati</taxon>
        <taxon>Bacillota</taxon>
        <taxon>Clostridia</taxon>
        <taxon>Eubacteriales</taxon>
        <taxon>Oscillospiraceae</taxon>
        <taxon>Ruminococcus</taxon>
    </lineage>
</organism>
<dbReference type="EMBL" id="JANGCN010000019">
    <property type="protein sequence ID" value="MCQ5153472.1"/>
    <property type="molecule type" value="Genomic_DNA"/>
</dbReference>
<proteinExistence type="predicted"/>
<dbReference type="AlphaFoldDB" id="A0AAW5KPE9"/>
<dbReference type="Proteomes" id="UP001206236">
    <property type="component" value="Unassembled WGS sequence"/>
</dbReference>
<comment type="caution">
    <text evidence="1">The sequence shown here is derived from an EMBL/GenBank/DDBJ whole genome shotgun (WGS) entry which is preliminary data.</text>
</comment>
<evidence type="ECO:0000313" key="1">
    <source>
        <dbReference type="EMBL" id="MCQ5153472.1"/>
    </source>
</evidence>
<evidence type="ECO:0000313" key="2">
    <source>
        <dbReference type="Proteomes" id="UP001206236"/>
    </source>
</evidence>
<reference evidence="1" key="1">
    <citation type="submission" date="2022-06" db="EMBL/GenBank/DDBJ databases">
        <title>Isolation of gut microbiota from human fecal samples.</title>
        <authorList>
            <person name="Pamer E.G."/>
            <person name="Barat B."/>
            <person name="Waligurski E."/>
            <person name="Medina S."/>
            <person name="Paddock L."/>
            <person name="Mostad J."/>
        </authorList>
    </citation>
    <scope>NUCLEOTIDE SEQUENCE</scope>
    <source>
        <strain evidence="1">DFI.5.57</strain>
    </source>
</reference>
<name>A0AAW5KPE9_9FIRM</name>
<dbReference type="RefSeq" id="WP_256322170.1">
    <property type="nucleotide sequence ID" value="NZ_JANGCN010000019.1"/>
</dbReference>
<sequence length="60" mass="7048">MPRQREIPRINSVTIIYNGDKKSFDTFMEAMINDYLNSDSMSKCSNYDFIDKVEFIDKTA</sequence>
<protein>
    <submittedName>
        <fullName evidence="1">Uncharacterized protein</fullName>
    </submittedName>
</protein>